<name>A0A5R9IGX0_9GAMM</name>
<accession>A0A5R9IGX0</accession>
<dbReference type="EMBL" id="VCBC01000014">
    <property type="protein sequence ID" value="TLU61804.1"/>
    <property type="molecule type" value="Genomic_DNA"/>
</dbReference>
<evidence type="ECO:0000259" key="1">
    <source>
        <dbReference type="Pfam" id="PF01832"/>
    </source>
</evidence>
<evidence type="ECO:0000313" key="3">
    <source>
        <dbReference type="Proteomes" id="UP000307790"/>
    </source>
</evidence>
<gene>
    <name evidence="2" type="ORF">FE810_13365</name>
</gene>
<evidence type="ECO:0000313" key="2">
    <source>
        <dbReference type="EMBL" id="TLU61804.1"/>
    </source>
</evidence>
<dbReference type="RefSeq" id="WP_138320570.1">
    <property type="nucleotide sequence ID" value="NZ_VCBC01000014.1"/>
</dbReference>
<comment type="caution">
    <text evidence="2">The sequence shown here is derived from an EMBL/GenBank/DDBJ whole genome shotgun (WGS) entry which is preliminary data.</text>
</comment>
<dbReference type="GO" id="GO:0004040">
    <property type="term" value="F:amidase activity"/>
    <property type="evidence" value="ECO:0007669"/>
    <property type="project" value="InterPro"/>
</dbReference>
<dbReference type="AlphaFoldDB" id="A0A5R9IGX0"/>
<dbReference type="PANTHER" id="PTHR40572">
    <property type="entry name" value="PROTEIN BAX"/>
    <property type="match status" value="1"/>
</dbReference>
<organism evidence="2 3">
    <name type="scientific">Thalassotalea litorea</name>
    <dbReference type="NCBI Taxonomy" id="2020715"/>
    <lineage>
        <taxon>Bacteria</taxon>
        <taxon>Pseudomonadati</taxon>
        <taxon>Pseudomonadota</taxon>
        <taxon>Gammaproteobacteria</taxon>
        <taxon>Alteromonadales</taxon>
        <taxon>Colwelliaceae</taxon>
        <taxon>Thalassotalea</taxon>
    </lineage>
</organism>
<keyword evidence="3" id="KW-1185">Reference proteome</keyword>
<dbReference type="Proteomes" id="UP000307790">
    <property type="component" value="Unassembled WGS sequence"/>
</dbReference>
<proteinExistence type="predicted"/>
<dbReference type="PANTHER" id="PTHR40572:SF1">
    <property type="entry name" value="PROTEIN BAX"/>
    <property type="match status" value="1"/>
</dbReference>
<dbReference type="InterPro" id="IPR002901">
    <property type="entry name" value="MGlyc_endo_b_GlcNAc-like_dom"/>
</dbReference>
<feature type="domain" description="Mannosyl-glycoprotein endo-beta-N-acetylglucosamidase-like" evidence="1">
    <location>
        <begin position="172"/>
        <end position="262"/>
    </location>
</feature>
<dbReference type="OrthoDB" id="9788155at2"/>
<dbReference type="Gene3D" id="1.10.530.10">
    <property type="match status" value="1"/>
</dbReference>
<dbReference type="Pfam" id="PF01832">
    <property type="entry name" value="Glucosaminidase"/>
    <property type="match status" value="1"/>
</dbReference>
<sequence>MQGSRYLFPPVGRLLSFIVFPALLALMVSVNASASTQLTPLQQRADIVTEQVLAPNSVVIETATIDDLFALYELLDYHPVNWHHNNQAVPRITFSKLAPSWIADTRKLPVSVKKSLFYKLMMPLILMSNEAILQERQFIESASLSDPKLIELAVKYQVIAGSRANISESQKQRLMARVDIIPPSLALAQAAEESGWATSRFTLEGHAYFGQWDYSGNGMIPKQQRKELGNYGLARFSTPLESVQAYMLNLNTVGAYQQFRTQRHHLRASNQVIAGLDLVDNLTEYSERGEAYTRSIRGLITYNALQYFDQAYLANMPVAFAIAQVGR</sequence>
<protein>
    <submittedName>
        <fullName evidence="2">Glucosaminidase</fullName>
    </submittedName>
</protein>
<dbReference type="InterPro" id="IPR053195">
    <property type="entry name" value="Bax-like"/>
</dbReference>
<reference evidence="2 3" key="1">
    <citation type="submission" date="2019-05" db="EMBL/GenBank/DDBJ databases">
        <title>Genome sequences of Thalassotalea litorea 1K03283.</title>
        <authorList>
            <person name="Zhang D."/>
        </authorList>
    </citation>
    <scope>NUCLEOTIDE SEQUENCE [LARGE SCALE GENOMIC DNA]</scope>
    <source>
        <strain evidence="2 3">MCCC 1K03283</strain>
    </source>
</reference>